<evidence type="ECO:0000313" key="3">
    <source>
        <dbReference type="Proteomes" id="UP001302126"/>
    </source>
</evidence>
<reference evidence="2" key="2">
    <citation type="submission" date="2023-05" db="EMBL/GenBank/DDBJ databases">
        <authorList>
            <consortium name="Lawrence Berkeley National Laboratory"/>
            <person name="Steindorff A."/>
            <person name="Hensen N."/>
            <person name="Bonometti L."/>
            <person name="Westerberg I."/>
            <person name="Brannstrom I.O."/>
            <person name="Guillou S."/>
            <person name="Cros-Aarteil S."/>
            <person name="Calhoun S."/>
            <person name="Haridas S."/>
            <person name="Kuo A."/>
            <person name="Mondo S."/>
            <person name="Pangilinan J."/>
            <person name="Riley R."/>
            <person name="Labutti K."/>
            <person name="Andreopoulos B."/>
            <person name="Lipzen A."/>
            <person name="Chen C."/>
            <person name="Yanf M."/>
            <person name="Daum C."/>
            <person name="Ng V."/>
            <person name="Clum A."/>
            <person name="Ohm R."/>
            <person name="Martin F."/>
            <person name="Silar P."/>
            <person name="Natvig D."/>
            <person name="Lalanne C."/>
            <person name="Gautier V."/>
            <person name="Ament-Velasquez S.L."/>
            <person name="Kruys A."/>
            <person name="Hutchinson M.I."/>
            <person name="Powell A.J."/>
            <person name="Barry K."/>
            <person name="Miller A.N."/>
            <person name="Grigoriev I.V."/>
            <person name="Debuchy R."/>
            <person name="Gladieux P."/>
            <person name="Thoren M.H."/>
            <person name="Johannesson H."/>
        </authorList>
    </citation>
    <scope>NUCLEOTIDE SEQUENCE</scope>
    <source>
        <strain evidence="2">PSN309</strain>
    </source>
</reference>
<gene>
    <name evidence="2" type="ORF">QBC35DRAFT_451415</name>
</gene>
<keyword evidence="1" id="KW-0812">Transmembrane</keyword>
<feature type="transmembrane region" description="Helical" evidence="1">
    <location>
        <begin position="73"/>
        <end position="94"/>
    </location>
</feature>
<evidence type="ECO:0000256" key="1">
    <source>
        <dbReference type="SAM" id="Phobius"/>
    </source>
</evidence>
<feature type="transmembrane region" description="Helical" evidence="1">
    <location>
        <begin position="176"/>
        <end position="197"/>
    </location>
</feature>
<keyword evidence="1" id="KW-0472">Membrane</keyword>
<dbReference type="Proteomes" id="UP001302126">
    <property type="component" value="Unassembled WGS sequence"/>
</dbReference>
<proteinExistence type="predicted"/>
<evidence type="ECO:0000313" key="2">
    <source>
        <dbReference type="EMBL" id="KAK4188281.1"/>
    </source>
</evidence>
<keyword evidence="1" id="KW-1133">Transmembrane helix</keyword>
<feature type="transmembrane region" description="Helical" evidence="1">
    <location>
        <begin position="32"/>
        <end position="52"/>
    </location>
</feature>
<organism evidence="2 3">
    <name type="scientific">Podospora australis</name>
    <dbReference type="NCBI Taxonomy" id="1536484"/>
    <lineage>
        <taxon>Eukaryota</taxon>
        <taxon>Fungi</taxon>
        <taxon>Dikarya</taxon>
        <taxon>Ascomycota</taxon>
        <taxon>Pezizomycotina</taxon>
        <taxon>Sordariomycetes</taxon>
        <taxon>Sordariomycetidae</taxon>
        <taxon>Sordariales</taxon>
        <taxon>Podosporaceae</taxon>
        <taxon>Podospora</taxon>
    </lineage>
</organism>
<dbReference type="AlphaFoldDB" id="A0AAN6WVG7"/>
<accession>A0AAN6WVG7</accession>
<keyword evidence="3" id="KW-1185">Reference proteome</keyword>
<dbReference type="EMBL" id="MU864390">
    <property type="protein sequence ID" value="KAK4188281.1"/>
    <property type="molecule type" value="Genomic_DNA"/>
</dbReference>
<feature type="transmembrane region" description="Helical" evidence="1">
    <location>
        <begin position="144"/>
        <end position="164"/>
    </location>
</feature>
<name>A0AAN6WVG7_9PEZI</name>
<sequence length="200" mass="22558">MPIHSLDDYPSDSSPPWASLSSSRWLADAPVLAKQTTAFLLTLILLMTAYPFDSGFLPLVRLAPEGILKATDWLLFNIALFWTAYCLFSLASIFESDTLLITIPFAGCLRPKNSTTIIGGQIVSEPARNRKWYSGWQWTWHPRYFWYLAAIEAVCLTWVVAVVSDREDIRKGAVTGVILVTGYIGSGAARVMTVRWWTWY</sequence>
<comment type="caution">
    <text evidence="2">The sequence shown here is derived from an EMBL/GenBank/DDBJ whole genome shotgun (WGS) entry which is preliminary data.</text>
</comment>
<protein>
    <submittedName>
        <fullName evidence="2">Uncharacterized protein</fullName>
    </submittedName>
</protein>
<reference evidence="2" key="1">
    <citation type="journal article" date="2023" name="Mol. Phylogenet. Evol.">
        <title>Genome-scale phylogeny and comparative genomics of the fungal order Sordariales.</title>
        <authorList>
            <person name="Hensen N."/>
            <person name="Bonometti L."/>
            <person name="Westerberg I."/>
            <person name="Brannstrom I.O."/>
            <person name="Guillou S."/>
            <person name="Cros-Aarteil S."/>
            <person name="Calhoun S."/>
            <person name="Haridas S."/>
            <person name="Kuo A."/>
            <person name="Mondo S."/>
            <person name="Pangilinan J."/>
            <person name="Riley R."/>
            <person name="LaButti K."/>
            <person name="Andreopoulos B."/>
            <person name="Lipzen A."/>
            <person name="Chen C."/>
            <person name="Yan M."/>
            <person name="Daum C."/>
            <person name="Ng V."/>
            <person name="Clum A."/>
            <person name="Steindorff A."/>
            <person name="Ohm R.A."/>
            <person name="Martin F."/>
            <person name="Silar P."/>
            <person name="Natvig D.O."/>
            <person name="Lalanne C."/>
            <person name="Gautier V."/>
            <person name="Ament-Velasquez S.L."/>
            <person name="Kruys A."/>
            <person name="Hutchinson M.I."/>
            <person name="Powell A.J."/>
            <person name="Barry K."/>
            <person name="Miller A.N."/>
            <person name="Grigoriev I.V."/>
            <person name="Debuchy R."/>
            <person name="Gladieux P."/>
            <person name="Hiltunen Thoren M."/>
            <person name="Johannesson H."/>
        </authorList>
    </citation>
    <scope>NUCLEOTIDE SEQUENCE</scope>
    <source>
        <strain evidence="2">PSN309</strain>
    </source>
</reference>